<dbReference type="PANTHER" id="PTHR13224:SF6">
    <property type="entry name" value="MEDIATOR OF RNA POLYMERASE II TRANSCRIPTION SUBUNIT 16"/>
    <property type="match status" value="1"/>
</dbReference>
<keyword evidence="7 11" id="KW-0010">Activator</keyword>
<dbReference type="AlphaFoldDB" id="A0A232EKA7"/>
<evidence type="ECO:0000256" key="10">
    <source>
        <dbReference type="ARBA" id="ARBA00032015"/>
    </source>
</evidence>
<comment type="subcellular location">
    <subcellularLocation>
        <location evidence="1 11">Nucleus</location>
    </subcellularLocation>
</comment>
<sequence>MDLLYTVNRKTFGKSSFNQESTHDEHSLCSLSSRNIVAFTATTELNDTNSKTWGCHVYVCDLNMPWHPYKVLTNKGTITALKWDLSGEKLVIADSTGLVQLWTFKDYILNEWMLIGSQYFPGEHILAVAWFHNGKRTSLVPDKKDSTLYNEKFSHLPYAPSVKQFGGRAAQGVFIVSNTGMLGAVMITQDKQNPVCSATESIGNIRQRITAVDISYAKNGQFLVAVSSGSFTLPIRCFRVSIRKTDERCIIASQALPSFFLQDGAPKDDSTNATITHLKFAVSETADSLIVAANNDGNGFIEVWELSEKTHPVHKLFQSKPCGEPFKAVVWQHQALYRCLYSITAIATTKLSIVTPTSYILVTLADSSIHCLSHDGLKEIAISSLNTSWRQDEPLNKCSRPSATISCIDMSWLGCIFLLVDTRGSLYVYKLSPEGSAITLGYACTLLEYCLLTGLDWLDLLLCLRSSMIEALCERFDASFNRQPLPVQQYHYMQFLCIKISLYRMLVSGQSKAADLTSLFMVNSVATAFKSLLRPSDTFHDKVPAERLPSVITDNIITDVDKVLLHIEPKEFTVEPITLQSLQQLIQWVADLALNLLVRLPERRMQMKQPSGYELVQDHKALNMLRELLVIIRIWGLLRPSCLPVFLRSADNIDVLGLLFNLLSKLVQPNAETQQQVDDQLIDDCCLLPNQIMIPQVYQANSITAVATPILFYQSFPLQLEYGSEPDLAFVPELNPVEGCMHNGQIVDAVRHLYLGKQPLLVKQCTRCGAKSQVHNTTRTAAIRAWEQSMGKTKRQVNQVKRAGCRPRRQRIIRPLNLPPEIWQKYLSTKSHKENIQQTNTYTTEMNLPASTASENKLVMKDVKATSSKTSVGATCCNSVGNEPNILKQLSVKIDNSYAVQFNCLFLNENLCKALEIHKSIYDKVMNAKQAFIKFSVQTVIHNKEKGLSDHVILAESELDVSLNLLEKQELLLSNLQKTFREITAPLSVLTCYNIEQDNMLRLSASLSKKENEIDDLKQRNGSLEIKIRNNEQKLLKTKQTYQNIIKTKDKLLSDAKQKCCLMMKRIRLMKESNRRKNINNNMESLRIQKIIHKVVQHATMN</sequence>
<evidence type="ECO:0000256" key="12">
    <source>
        <dbReference type="SAM" id="Coils"/>
    </source>
</evidence>
<dbReference type="EMBL" id="NNAY01003832">
    <property type="protein sequence ID" value="OXU18789.1"/>
    <property type="molecule type" value="Genomic_DNA"/>
</dbReference>
<evidence type="ECO:0000259" key="13">
    <source>
        <dbReference type="Pfam" id="PF11635"/>
    </source>
</evidence>
<feature type="domain" description="Mediator complex subunit Med16 N-terminal" evidence="13">
    <location>
        <begin position="119"/>
        <end position="382"/>
    </location>
</feature>
<evidence type="ECO:0000256" key="7">
    <source>
        <dbReference type="ARBA" id="ARBA00023159"/>
    </source>
</evidence>
<dbReference type="SUPFAM" id="SSF50978">
    <property type="entry name" value="WD40 repeat-like"/>
    <property type="match status" value="1"/>
</dbReference>
<proteinExistence type="inferred from homology"/>
<evidence type="ECO:0000256" key="4">
    <source>
        <dbReference type="ARBA" id="ARBA00022574"/>
    </source>
</evidence>
<keyword evidence="4" id="KW-0853">WD repeat</keyword>
<evidence type="ECO:0000256" key="3">
    <source>
        <dbReference type="ARBA" id="ARBA00019614"/>
    </source>
</evidence>
<keyword evidence="6 11" id="KW-0805">Transcription regulation</keyword>
<evidence type="ECO:0000256" key="1">
    <source>
        <dbReference type="ARBA" id="ARBA00004123"/>
    </source>
</evidence>
<comment type="function">
    <text evidence="11">Component of the Mediator complex, a coactivator involved in the regulated transcription of nearly all RNA polymerase II-dependent genes. Mediator functions as a bridge to convey information from gene-specific regulatory proteins to the basal RNA polymerase II transcription machinery. Mediator is recruited to promoters by direct interactions with regulatory proteins and serves as a scaffold for the assembly of a functional preinitiation complex with RNA polymerase II and the general transcription factors.</text>
</comment>
<feature type="domain" description="Mediator of RNA polymerase II transcription subunit 16 central helical bridge" evidence="14">
    <location>
        <begin position="446"/>
        <end position="635"/>
    </location>
</feature>
<keyword evidence="12" id="KW-0175">Coiled coil</keyword>
<evidence type="ECO:0000313" key="16">
    <source>
        <dbReference type="Proteomes" id="UP000215335"/>
    </source>
</evidence>
<feature type="coiled-coil region" evidence="12">
    <location>
        <begin position="1000"/>
        <end position="1034"/>
    </location>
</feature>
<evidence type="ECO:0000256" key="11">
    <source>
        <dbReference type="RuleBase" id="RU364149"/>
    </source>
</evidence>
<dbReference type="Gene3D" id="2.130.10.10">
    <property type="entry name" value="YVTN repeat-like/Quinoprotein amine dehydrogenase"/>
    <property type="match status" value="1"/>
</dbReference>
<dbReference type="GO" id="GO:0045893">
    <property type="term" value="P:positive regulation of DNA-templated transcription"/>
    <property type="evidence" value="ECO:0007669"/>
    <property type="project" value="TreeGrafter"/>
</dbReference>
<dbReference type="InterPro" id="IPR015943">
    <property type="entry name" value="WD40/YVTN_repeat-like_dom_sf"/>
</dbReference>
<protein>
    <recommendedName>
        <fullName evidence="3 11">Mediator of RNA polymerase II transcription subunit 16</fullName>
    </recommendedName>
    <alternativeName>
        <fullName evidence="10 11">Mediator complex subunit 16</fullName>
    </alternativeName>
</protein>
<evidence type="ECO:0000313" key="15">
    <source>
        <dbReference type="EMBL" id="OXU18789.1"/>
    </source>
</evidence>
<comment type="caution">
    <text evidence="15">The sequence shown here is derived from an EMBL/GenBank/DDBJ whole genome shotgun (WGS) entry which is preliminary data.</text>
</comment>
<dbReference type="InterPro" id="IPR021665">
    <property type="entry name" value="Mediator_Med16_N"/>
</dbReference>
<evidence type="ECO:0000256" key="8">
    <source>
        <dbReference type="ARBA" id="ARBA00023163"/>
    </source>
</evidence>
<keyword evidence="9 11" id="KW-0539">Nucleus</keyword>
<comment type="similarity">
    <text evidence="2 11">Belongs to the Mediator complex subunit 16 family.</text>
</comment>
<evidence type="ECO:0000259" key="14">
    <source>
        <dbReference type="Pfam" id="PF20718"/>
    </source>
</evidence>
<dbReference type="Pfam" id="PF11635">
    <property type="entry name" value="Med16_N"/>
    <property type="match status" value="1"/>
</dbReference>
<dbReference type="Proteomes" id="UP000215335">
    <property type="component" value="Unassembled WGS sequence"/>
</dbReference>
<name>A0A232EKA7_9HYME</name>
<keyword evidence="5" id="KW-0677">Repeat</keyword>
<dbReference type="InterPro" id="IPR036322">
    <property type="entry name" value="WD40_repeat_dom_sf"/>
</dbReference>
<dbReference type="InterPro" id="IPR048338">
    <property type="entry name" value="Mediator_Med16"/>
</dbReference>
<dbReference type="OrthoDB" id="10018574at2759"/>
<dbReference type="PANTHER" id="PTHR13224">
    <property type="entry name" value="THYROID HORMONE RECEPTOR-ASSOCIATED PROTEIN-RELATED"/>
    <property type="match status" value="1"/>
</dbReference>
<evidence type="ECO:0000256" key="6">
    <source>
        <dbReference type="ARBA" id="ARBA00023015"/>
    </source>
</evidence>
<dbReference type="Pfam" id="PF20718">
    <property type="entry name" value="Med16_bridge"/>
    <property type="match status" value="1"/>
</dbReference>
<evidence type="ECO:0000256" key="9">
    <source>
        <dbReference type="ARBA" id="ARBA00023242"/>
    </source>
</evidence>
<dbReference type="STRING" id="543379.A0A232EKA7"/>
<keyword evidence="8 11" id="KW-0804">Transcription</keyword>
<dbReference type="GO" id="GO:0016592">
    <property type="term" value="C:mediator complex"/>
    <property type="evidence" value="ECO:0007669"/>
    <property type="project" value="InterPro"/>
</dbReference>
<accession>A0A232EKA7</accession>
<organism evidence="15 16">
    <name type="scientific">Trichomalopsis sarcophagae</name>
    <dbReference type="NCBI Taxonomy" id="543379"/>
    <lineage>
        <taxon>Eukaryota</taxon>
        <taxon>Metazoa</taxon>
        <taxon>Ecdysozoa</taxon>
        <taxon>Arthropoda</taxon>
        <taxon>Hexapoda</taxon>
        <taxon>Insecta</taxon>
        <taxon>Pterygota</taxon>
        <taxon>Neoptera</taxon>
        <taxon>Endopterygota</taxon>
        <taxon>Hymenoptera</taxon>
        <taxon>Apocrita</taxon>
        <taxon>Proctotrupomorpha</taxon>
        <taxon>Chalcidoidea</taxon>
        <taxon>Pteromalidae</taxon>
        <taxon>Pteromalinae</taxon>
        <taxon>Trichomalopsis</taxon>
    </lineage>
</organism>
<evidence type="ECO:0000256" key="2">
    <source>
        <dbReference type="ARBA" id="ARBA00006543"/>
    </source>
</evidence>
<reference evidence="15 16" key="1">
    <citation type="journal article" date="2017" name="Curr. Biol.">
        <title>The Evolution of Venom by Co-option of Single-Copy Genes.</title>
        <authorList>
            <person name="Martinson E.O."/>
            <person name="Mrinalini"/>
            <person name="Kelkar Y.D."/>
            <person name="Chang C.H."/>
            <person name="Werren J.H."/>
        </authorList>
    </citation>
    <scope>NUCLEOTIDE SEQUENCE [LARGE SCALE GENOMIC DNA]</scope>
    <source>
        <strain evidence="15 16">Alberta</strain>
        <tissue evidence="15">Whole body</tissue>
    </source>
</reference>
<evidence type="ECO:0000256" key="5">
    <source>
        <dbReference type="ARBA" id="ARBA00022737"/>
    </source>
</evidence>
<comment type="subunit">
    <text evidence="11">Component of the Mediator complex.</text>
</comment>
<gene>
    <name evidence="11" type="primary">MED16</name>
    <name evidence="15" type="ORF">TSAR_009043</name>
</gene>
<dbReference type="InterPro" id="IPR048616">
    <property type="entry name" value="MED16_bridge"/>
</dbReference>
<keyword evidence="16" id="KW-1185">Reference proteome</keyword>